<evidence type="ECO:0000313" key="2">
    <source>
        <dbReference type="Proteomes" id="UP000278962"/>
    </source>
</evidence>
<reference evidence="1 2" key="1">
    <citation type="submission" date="2018-10" db="EMBL/GenBank/DDBJ databases">
        <title>Genomic Encyclopedia of Archaeal and Bacterial Type Strains, Phase II (KMG-II): from individual species to whole genera.</title>
        <authorList>
            <person name="Goeker M."/>
        </authorList>
    </citation>
    <scope>NUCLEOTIDE SEQUENCE [LARGE SCALE GENOMIC DNA]</scope>
    <source>
        <strain evidence="1 2">DSM 14954</strain>
    </source>
</reference>
<dbReference type="InterPro" id="IPR029016">
    <property type="entry name" value="GAF-like_dom_sf"/>
</dbReference>
<dbReference type="SUPFAM" id="SSF55781">
    <property type="entry name" value="GAF domain-like"/>
    <property type="match status" value="1"/>
</dbReference>
<proteinExistence type="predicted"/>
<evidence type="ECO:0000313" key="1">
    <source>
        <dbReference type="EMBL" id="RKQ93583.1"/>
    </source>
</evidence>
<protein>
    <recommendedName>
        <fullName evidence="3">GAF domain-containing protein</fullName>
    </recommendedName>
</protein>
<name>A0A660LI13_9ACTN</name>
<keyword evidence="2" id="KW-1185">Reference proteome</keyword>
<dbReference type="Gene3D" id="3.30.450.40">
    <property type="match status" value="1"/>
</dbReference>
<dbReference type="Proteomes" id="UP000278962">
    <property type="component" value="Unassembled WGS sequence"/>
</dbReference>
<accession>A0A660LI13</accession>
<sequence>MPYLTCSSCGLPTYIVSEGACPACGTVLRRTSPPVGPRPAETAADEAVRAKLAMAMRELGADTALLTEVRGGREHIRWQEGAGQYQGRAVPLSDTICDRLLNGQIGPIVADVEAEPALRGVQAGPVRAYIGVPFSTADARAYVLCCLAHEARPDLGDADVRFLQGLVESLRPVL</sequence>
<gene>
    <name evidence="1" type="ORF">C8N24_3453</name>
</gene>
<comment type="caution">
    <text evidence="1">The sequence shown here is derived from an EMBL/GenBank/DDBJ whole genome shotgun (WGS) entry which is preliminary data.</text>
</comment>
<dbReference type="EMBL" id="RBIL01000001">
    <property type="protein sequence ID" value="RKQ93583.1"/>
    <property type="molecule type" value="Genomic_DNA"/>
</dbReference>
<dbReference type="AlphaFoldDB" id="A0A660LI13"/>
<organism evidence="1 2">
    <name type="scientific">Solirubrobacter pauli</name>
    <dbReference type="NCBI Taxonomy" id="166793"/>
    <lineage>
        <taxon>Bacteria</taxon>
        <taxon>Bacillati</taxon>
        <taxon>Actinomycetota</taxon>
        <taxon>Thermoleophilia</taxon>
        <taxon>Solirubrobacterales</taxon>
        <taxon>Solirubrobacteraceae</taxon>
        <taxon>Solirubrobacter</taxon>
    </lineage>
</organism>
<evidence type="ECO:0008006" key="3">
    <source>
        <dbReference type="Google" id="ProtNLM"/>
    </source>
</evidence>